<evidence type="ECO:0000256" key="3">
    <source>
        <dbReference type="ARBA" id="ARBA00023125"/>
    </source>
</evidence>
<keyword evidence="4" id="KW-0233">DNA recombination</keyword>
<comment type="caution">
    <text evidence="6">The sequence shown here is derived from an EMBL/GenBank/DDBJ whole genome shotgun (WGS) entry which is preliminary data.</text>
</comment>
<dbReference type="Pfam" id="PF00589">
    <property type="entry name" value="Phage_integrase"/>
    <property type="match status" value="1"/>
</dbReference>
<dbReference type="PANTHER" id="PTHR30629">
    <property type="entry name" value="PROPHAGE INTEGRASE"/>
    <property type="match status" value="1"/>
</dbReference>
<dbReference type="Pfam" id="PF13356">
    <property type="entry name" value="Arm-DNA-bind_3"/>
    <property type="match status" value="1"/>
</dbReference>
<dbReference type="Proteomes" id="UP000297834">
    <property type="component" value="Unassembled WGS sequence"/>
</dbReference>
<dbReference type="InterPro" id="IPR038488">
    <property type="entry name" value="Integrase_DNA-bd_sf"/>
</dbReference>
<dbReference type="RefSeq" id="WP_134243593.1">
    <property type="nucleotide sequence ID" value="NZ_SNTY01000012.1"/>
</dbReference>
<evidence type="ECO:0000313" key="6">
    <source>
        <dbReference type="EMBL" id="TEU30113.1"/>
    </source>
</evidence>
<dbReference type="AlphaFoldDB" id="A0A4Y7XEG2"/>
<evidence type="ECO:0000256" key="2">
    <source>
        <dbReference type="ARBA" id="ARBA00022908"/>
    </source>
</evidence>
<dbReference type="PROSITE" id="PS51898">
    <property type="entry name" value="TYR_RECOMBINASE"/>
    <property type="match status" value="1"/>
</dbReference>
<dbReference type="GO" id="GO:0006310">
    <property type="term" value="P:DNA recombination"/>
    <property type="evidence" value="ECO:0007669"/>
    <property type="project" value="UniProtKB-KW"/>
</dbReference>
<name>A0A4Y7XEG2_9GAMM</name>
<evidence type="ECO:0000256" key="1">
    <source>
        <dbReference type="ARBA" id="ARBA00008857"/>
    </source>
</evidence>
<organism evidence="6 7">
    <name type="scientific">Alkanindiges illinoisensis</name>
    <dbReference type="NCBI Taxonomy" id="197183"/>
    <lineage>
        <taxon>Bacteria</taxon>
        <taxon>Pseudomonadati</taxon>
        <taxon>Pseudomonadota</taxon>
        <taxon>Gammaproteobacteria</taxon>
        <taxon>Moraxellales</taxon>
        <taxon>Moraxellaceae</taxon>
        <taxon>Alkanindiges</taxon>
    </lineage>
</organism>
<dbReference type="InterPro" id="IPR010998">
    <property type="entry name" value="Integrase_recombinase_N"/>
</dbReference>
<dbReference type="PANTHER" id="PTHR30629:SF2">
    <property type="entry name" value="PROPHAGE INTEGRASE INTS-RELATED"/>
    <property type="match status" value="1"/>
</dbReference>
<dbReference type="GO" id="GO:0015074">
    <property type="term" value="P:DNA integration"/>
    <property type="evidence" value="ECO:0007669"/>
    <property type="project" value="UniProtKB-KW"/>
</dbReference>
<accession>A0A4Y7XEG2</accession>
<dbReference type="InterPro" id="IPR025166">
    <property type="entry name" value="Integrase_DNA_bind_dom"/>
</dbReference>
<dbReference type="SUPFAM" id="SSF56349">
    <property type="entry name" value="DNA breaking-rejoining enzymes"/>
    <property type="match status" value="1"/>
</dbReference>
<dbReference type="STRING" id="1120977.GCA_000619845_00201"/>
<proteinExistence type="inferred from homology"/>
<comment type="similarity">
    <text evidence="1">Belongs to the 'phage' integrase family.</text>
</comment>
<dbReference type="Gene3D" id="1.10.150.130">
    <property type="match status" value="1"/>
</dbReference>
<evidence type="ECO:0000259" key="5">
    <source>
        <dbReference type="PROSITE" id="PS51898"/>
    </source>
</evidence>
<dbReference type="Gene3D" id="3.30.160.390">
    <property type="entry name" value="Integrase, DNA-binding domain"/>
    <property type="match status" value="1"/>
</dbReference>
<keyword evidence="2" id="KW-0229">DNA integration</keyword>
<keyword evidence="3" id="KW-0238">DNA-binding</keyword>
<dbReference type="Pfam" id="PF22022">
    <property type="entry name" value="Phage_int_M"/>
    <property type="match status" value="1"/>
</dbReference>
<dbReference type="CDD" id="cd00801">
    <property type="entry name" value="INT_P4_C"/>
    <property type="match status" value="1"/>
</dbReference>
<dbReference type="Gene3D" id="1.10.443.10">
    <property type="entry name" value="Intergrase catalytic core"/>
    <property type="match status" value="1"/>
</dbReference>
<dbReference type="InterPro" id="IPR011010">
    <property type="entry name" value="DNA_brk_join_enz"/>
</dbReference>
<evidence type="ECO:0000256" key="4">
    <source>
        <dbReference type="ARBA" id="ARBA00023172"/>
    </source>
</evidence>
<reference evidence="6 7" key="1">
    <citation type="submission" date="2019-03" db="EMBL/GenBank/DDBJ databases">
        <title>Alkanindiges illinoisensis: a potential pathogenic isolated from ascites of a gastric cancer patient with abdominal metastasis.</title>
        <authorList>
            <person name="Hu X."/>
            <person name="Yang B."/>
            <person name="Yan X."/>
            <person name="Lin L."/>
            <person name="Zhao H."/>
            <person name="Zhou F."/>
            <person name="Su B."/>
            <person name="Chen J."/>
            <person name="Rui Y."/>
            <person name="Wang Q."/>
            <person name="Zheng L."/>
        </authorList>
    </citation>
    <scope>NUCLEOTIDE SEQUENCE [LARGE SCALE GENOMIC DNA]</scope>
    <source>
        <strain evidence="6 7">NFYY 23406</strain>
    </source>
</reference>
<dbReference type="InterPro" id="IPR013762">
    <property type="entry name" value="Integrase-like_cat_sf"/>
</dbReference>
<feature type="domain" description="Tyr recombinase" evidence="5">
    <location>
        <begin position="202"/>
        <end position="394"/>
    </location>
</feature>
<gene>
    <name evidence="6" type="ORF">E2B99_03480</name>
</gene>
<protein>
    <submittedName>
        <fullName evidence="6">DUF4102 domain-containing protein</fullName>
    </submittedName>
</protein>
<dbReference type="EMBL" id="SNTY01000012">
    <property type="protein sequence ID" value="TEU30113.1"/>
    <property type="molecule type" value="Genomic_DNA"/>
</dbReference>
<dbReference type="GO" id="GO:0003677">
    <property type="term" value="F:DNA binding"/>
    <property type="evidence" value="ECO:0007669"/>
    <property type="project" value="UniProtKB-KW"/>
</dbReference>
<evidence type="ECO:0000313" key="7">
    <source>
        <dbReference type="Proteomes" id="UP000297834"/>
    </source>
</evidence>
<dbReference type="InterPro" id="IPR002104">
    <property type="entry name" value="Integrase_catalytic"/>
</dbReference>
<keyword evidence="7" id="KW-1185">Reference proteome</keyword>
<sequence length="409" mass="48025">MALSEAWLKANHKKEREKTEERADRDALSVRVSPKGKIVFQLRYNYAGKAKRLDLGSYPLMSLKDARAEGQRLRAQLEQGHDPKNIRHKEKANIVNAKNFNDLFYMWYENSCKPKKASHHQILRSFEIHALPIIGEFLADEISLQQWVLLLEDITKHSQSIASRILLNSDHVYRWAIKRELASVNHLKDISAKHDLNIIKNSTERALTNQEIYLSWHALDKTRMAVKNKIFMKLCLMYGCRVGELKLAKKKDFDFEKGVWTIPAENHKTGKLTKKPLLRPIIPEFESLIRQAMMISYNSDYIFTALNSTEPMKESGHLSMPNNIFQWLKRHKNYEMLHWSLHDLRRTMRTNMSELAPPHVCEIMLGHALPKMWQTYDRYDYLKEQAEAYKAWYERLQVILNNHSLDVAT</sequence>
<dbReference type="InterPro" id="IPR050808">
    <property type="entry name" value="Phage_Integrase"/>
</dbReference>
<dbReference type="InterPro" id="IPR053876">
    <property type="entry name" value="Phage_int_M"/>
</dbReference>
<dbReference type="OrthoDB" id="9795573at2"/>